<accession>A0A5N6KX40</accession>
<dbReference type="Proteomes" id="UP000327013">
    <property type="component" value="Unassembled WGS sequence"/>
</dbReference>
<reference evidence="2 3" key="1">
    <citation type="submission" date="2019-06" db="EMBL/GenBank/DDBJ databases">
        <title>A chromosomal-level reference genome of Carpinus fangiana (Coryloideae, Betulaceae).</title>
        <authorList>
            <person name="Yang X."/>
            <person name="Wang Z."/>
            <person name="Zhang L."/>
            <person name="Hao G."/>
            <person name="Liu J."/>
            <person name="Yang Y."/>
        </authorList>
    </citation>
    <scope>NUCLEOTIDE SEQUENCE [LARGE SCALE GENOMIC DNA]</scope>
    <source>
        <strain evidence="2">Cfa_2016G</strain>
        <tissue evidence="2">Leaf</tissue>
    </source>
</reference>
<comment type="caution">
    <text evidence="2">The sequence shown here is derived from an EMBL/GenBank/DDBJ whole genome shotgun (WGS) entry which is preliminary data.</text>
</comment>
<keyword evidence="3" id="KW-1185">Reference proteome</keyword>
<organism evidence="2 3">
    <name type="scientific">Carpinus fangiana</name>
    <dbReference type="NCBI Taxonomy" id="176857"/>
    <lineage>
        <taxon>Eukaryota</taxon>
        <taxon>Viridiplantae</taxon>
        <taxon>Streptophyta</taxon>
        <taxon>Embryophyta</taxon>
        <taxon>Tracheophyta</taxon>
        <taxon>Spermatophyta</taxon>
        <taxon>Magnoliopsida</taxon>
        <taxon>eudicotyledons</taxon>
        <taxon>Gunneridae</taxon>
        <taxon>Pentapetalae</taxon>
        <taxon>rosids</taxon>
        <taxon>fabids</taxon>
        <taxon>Fagales</taxon>
        <taxon>Betulaceae</taxon>
        <taxon>Carpinus</taxon>
    </lineage>
</organism>
<protein>
    <submittedName>
        <fullName evidence="2">Uncharacterized protein</fullName>
    </submittedName>
</protein>
<evidence type="ECO:0000313" key="2">
    <source>
        <dbReference type="EMBL" id="KAB8349869.1"/>
    </source>
</evidence>
<sequence>MDSATFFHGMRSLQSGCPGRRKSRTTSSKSAILNHVQGHEQGWLDGFVSAVEWLIWVGLTNQLPDGLDWEFVSRLYCRSKRCGKCCLVNVHCQSQDLGRDSHHSKDNSKSQNRWIKRKGKANKNTTAKKGNESDHPRRKTIAGQNRTQNRDRPPVSLKRRLQQQNEEGSGKAIFLEGILGRRTMSATSERIKTWLHLYSLIEYAGSRQGRCDWPQHPVANSNTSAARDEAACLPWQDKDCPTGVAPVGKQWTGESSTSNVPHVSQSACHIFHVSMICGWQIIESR</sequence>
<feature type="region of interest" description="Disordered" evidence="1">
    <location>
        <begin position="97"/>
        <end position="168"/>
    </location>
</feature>
<dbReference type="AlphaFoldDB" id="A0A5N6KX40"/>
<proteinExistence type="predicted"/>
<dbReference type="EMBL" id="VIBQ01000014">
    <property type="protein sequence ID" value="KAB8349869.1"/>
    <property type="molecule type" value="Genomic_DNA"/>
</dbReference>
<gene>
    <name evidence="2" type="ORF">FH972_023882</name>
</gene>
<feature type="compositionally biased region" description="Basic and acidic residues" evidence="1">
    <location>
        <begin position="97"/>
        <end position="108"/>
    </location>
</feature>
<name>A0A5N6KX40_9ROSI</name>
<evidence type="ECO:0000256" key="1">
    <source>
        <dbReference type="SAM" id="MobiDB-lite"/>
    </source>
</evidence>
<evidence type="ECO:0000313" key="3">
    <source>
        <dbReference type="Proteomes" id="UP000327013"/>
    </source>
</evidence>